<comment type="subunit">
    <text evidence="4">Interacts with 100S ribosomes.</text>
</comment>
<comment type="caution">
    <text evidence="7">The sequence shown here is derived from an EMBL/GenBank/DDBJ whole genome shotgun (WGS) entry which is preliminary data.</text>
</comment>
<comment type="subunit">
    <text evidence="2">Associates exclusively with 100S ribosomes, which are dimers of 70S ribosomes.</text>
</comment>
<dbReference type="Gene3D" id="3.30.160.100">
    <property type="entry name" value="Ribosome hibernation promotion factor-like"/>
    <property type="match status" value="1"/>
</dbReference>
<keyword evidence="4" id="KW-0963">Cytoplasm</keyword>
<dbReference type="Pfam" id="PF02482">
    <property type="entry name" value="Ribosomal_S30AE"/>
    <property type="match status" value="1"/>
</dbReference>
<evidence type="ECO:0000256" key="1">
    <source>
        <dbReference type="ARBA" id="ARBA00022845"/>
    </source>
</evidence>
<feature type="coiled-coil region" evidence="5">
    <location>
        <begin position="73"/>
        <end position="100"/>
    </location>
</feature>
<keyword evidence="8" id="KW-1185">Reference proteome</keyword>
<dbReference type="EMBL" id="JACHEH010000003">
    <property type="protein sequence ID" value="MBB6167801.1"/>
    <property type="molecule type" value="Genomic_DNA"/>
</dbReference>
<protein>
    <recommendedName>
        <fullName evidence="3 4">Ribosome hibernation promoting factor</fullName>
        <shortName evidence="4">HPF</shortName>
    </recommendedName>
</protein>
<organism evidence="7 8">
    <name type="scientific">Chelatococcus composti</name>
    <dbReference type="NCBI Taxonomy" id="1743235"/>
    <lineage>
        <taxon>Bacteria</taxon>
        <taxon>Pseudomonadati</taxon>
        <taxon>Pseudomonadota</taxon>
        <taxon>Alphaproteobacteria</taxon>
        <taxon>Hyphomicrobiales</taxon>
        <taxon>Chelatococcaceae</taxon>
        <taxon>Chelatococcus</taxon>
    </lineage>
</organism>
<dbReference type="GO" id="GO:0045900">
    <property type="term" value="P:negative regulation of translational elongation"/>
    <property type="evidence" value="ECO:0007669"/>
    <property type="project" value="TreeGrafter"/>
</dbReference>
<sequence>MTLRVSGKNIDIGEALRSQVEARVASVVSKYFDGGHAGHVTVAKEGTGFRTECVLHLASGITLEASGTAHDAYQSFDQTAERIEKRLRRYKRRLKDRQAANGAANGAPQDMSAYVLEPPGDEEDEGASDFHPVIVAETTKPLHVMSVSDAVIELDLTGAPVVVFRHAGSGRLNVVYRRHDGTIGWVDPPADGTADKA</sequence>
<comment type="subcellular location">
    <subcellularLocation>
        <location evidence="4">Cytoplasm</location>
    </subcellularLocation>
</comment>
<dbReference type="PANTHER" id="PTHR33231:SF1">
    <property type="entry name" value="30S RIBOSOMAL PROTEIN"/>
    <property type="match status" value="1"/>
</dbReference>
<comment type="similarity">
    <text evidence="4">Belongs to the HPF/YfiA ribosome-associated protein family. Long HPF subfamily.</text>
</comment>
<evidence type="ECO:0000256" key="2">
    <source>
        <dbReference type="ARBA" id="ARBA00038695"/>
    </source>
</evidence>
<dbReference type="GO" id="GO:0043024">
    <property type="term" value="F:ribosomal small subunit binding"/>
    <property type="evidence" value="ECO:0007669"/>
    <property type="project" value="TreeGrafter"/>
</dbReference>
<comment type="function">
    <text evidence="4">Required for dimerization of active 70S ribosomes into 100S ribosomes in stationary phase; 100S ribosomes are translationally inactive and sometimes present during exponential growth.</text>
</comment>
<dbReference type="AlphaFoldDB" id="A0A841K5N9"/>
<evidence type="ECO:0000256" key="4">
    <source>
        <dbReference type="HAMAP-Rule" id="MF_00839"/>
    </source>
</evidence>
<dbReference type="InterPro" id="IPR050574">
    <property type="entry name" value="HPF/YfiA_ribosome-assoc"/>
</dbReference>
<dbReference type="Gene3D" id="3.30.505.50">
    <property type="entry name" value="Sigma 54 modulation/S30EA ribosomal protein, C-terminal domain"/>
    <property type="match status" value="1"/>
</dbReference>
<dbReference type="Pfam" id="PF16321">
    <property type="entry name" value="Ribosom_S30AE_C"/>
    <property type="match status" value="1"/>
</dbReference>
<dbReference type="InterPro" id="IPR003489">
    <property type="entry name" value="RHF/RaiA"/>
</dbReference>
<dbReference type="PANTHER" id="PTHR33231">
    <property type="entry name" value="30S RIBOSOMAL PROTEIN"/>
    <property type="match status" value="1"/>
</dbReference>
<reference evidence="7 8" key="1">
    <citation type="submission" date="2020-08" db="EMBL/GenBank/DDBJ databases">
        <title>Genomic Encyclopedia of Type Strains, Phase IV (KMG-IV): sequencing the most valuable type-strain genomes for metagenomic binning, comparative biology and taxonomic classification.</title>
        <authorList>
            <person name="Goeker M."/>
        </authorList>
    </citation>
    <scope>NUCLEOTIDE SEQUENCE [LARGE SCALE GENOMIC DNA]</scope>
    <source>
        <strain evidence="7 8">DSM 101465</strain>
    </source>
</reference>
<dbReference type="InterPro" id="IPR032528">
    <property type="entry name" value="Ribosom_S30AE_C"/>
</dbReference>
<evidence type="ECO:0000313" key="7">
    <source>
        <dbReference type="EMBL" id="MBB6167801.1"/>
    </source>
</evidence>
<dbReference type="GO" id="GO:0022627">
    <property type="term" value="C:cytosolic small ribosomal subunit"/>
    <property type="evidence" value="ECO:0007669"/>
    <property type="project" value="TreeGrafter"/>
</dbReference>
<evidence type="ECO:0000259" key="6">
    <source>
        <dbReference type="Pfam" id="PF16321"/>
    </source>
</evidence>
<dbReference type="RefSeq" id="WP_183333663.1">
    <property type="nucleotide sequence ID" value="NZ_BMHX01000003.1"/>
</dbReference>
<keyword evidence="1 4" id="KW-0810">Translation regulation</keyword>
<dbReference type="InterPro" id="IPR034694">
    <property type="entry name" value="HPF_long/plastid"/>
</dbReference>
<dbReference type="Proteomes" id="UP000588017">
    <property type="component" value="Unassembled WGS sequence"/>
</dbReference>
<dbReference type="SUPFAM" id="SSF69754">
    <property type="entry name" value="Ribosome binding protein Y (YfiA homologue)"/>
    <property type="match status" value="1"/>
</dbReference>
<dbReference type="HAMAP" id="MF_00839">
    <property type="entry name" value="HPF"/>
    <property type="match status" value="1"/>
</dbReference>
<feature type="domain" description="Sigma 54 modulation/S30EA ribosomal protein C-terminal" evidence="6">
    <location>
        <begin position="131"/>
        <end position="184"/>
    </location>
</feature>
<evidence type="ECO:0000256" key="3">
    <source>
        <dbReference type="ARBA" id="ARBA00041148"/>
    </source>
</evidence>
<dbReference type="InterPro" id="IPR036567">
    <property type="entry name" value="RHF-like"/>
</dbReference>
<accession>A0A841K5N9</accession>
<evidence type="ECO:0000313" key="8">
    <source>
        <dbReference type="Proteomes" id="UP000588017"/>
    </source>
</evidence>
<evidence type="ECO:0000256" key="5">
    <source>
        <dbReference type="SAM" id="Coils"/>
    </source>
</evidence>
<name>A0A841K5N9_9HYPH</name>
<proteinExistence type="inferred from homology"/>
<keyword evidence="5" id="KW-0175">Coiled coil</keyword>
<dbReference type="NCBIfam" id="TIGR00741">
    <property type="entry name" value="yfiA"/>
    <property type="match status" value="1"/>
</dbReference>
<gene>
    <name evidence="4" type="primary">hpf</name>
    <name evidence="7" type="ORF">HNQ73_001424</name>
</gene>
<dbReference type="InterPro" id="IPR038416">
    <property type="entry name" value="Ribosom_S30AE_C_sf"/>
</dbReference>